<gene>
    <name evidence="2" type="ORF">BIFPSEUDO_02404</name>
</gene>
<comment type="caution">
    <text evidence="2">The sequence shown here is derived from an EMBL/GenBank/DDBJ whole genome shotgun (WGS) entry which is preliminary data.</text>
</comment>
<name>C0BPW5_BIFPS</name>
<keyword evidence="1" id="KW-0812">Transmembrane</keyword>
<keyword evidence="1" id="KW-0472">Membrane</keyword>
<evidence type="ECO:0000256" key="1">
    <source>
        <dbReference type="SAM" id="Phobius"/>
    </source>
</evidence>
<accession>C0BPW5</accession>
<organism evidence="2 3">
    <name type="scientific">Bifidobacterium pseudocatenulatum DSM 20438 = JCM 1200 = LMG 10505</name>
    <dbReference type="NCBI Taxonomy" id="547043"/>
    <lineage>
        <taxon>Bacteria</taxon>
        <taxon>Bacillati</taxon>
        <taxon>Actinomycetota</taxon>
        <taxon>Actinomycetes</taxon>
        <taxon>Bifidobacteriales</taxon>
        <taxon>Bifidobacteriaceae</taxon>
        <taxon>Bifidobacterium</taxon>
    </lineage>
</organism>
<evidence type="ECO:0000313" key="2">
    <source>
        <dbReference type="EMBL" id="EEG71528.1"/>
    </source>
</evidence>
<reference evidence="2 3" key="1">
    <citation type="submission" date="2009-02" db="EMBL/GenBank/DDBJ databases">
        <title>Draft genome sequence of Bifidobacterium pseudocatenulatum (DSM 20438).</title>
        <authorList>
            <person name="Sudarsanam P."/>
            <person name="Ley R."/>
            <person name="Guruge J."/>
            <person name="Turnbaugh P.J."/>
            <person name="Mahowald M."/>
            <person name="Liep D."/>
            <person name="Gordon J."/>
        </authorList>
    </citation>
    <scope>NUCLEOTIDE SEQUENCE [LARGE SCALE GENOMIC DNA]</scope>
    <source>
        <strain evidence="2 3">DSM 20438</strain>
    </source>
</reference>
<evidence type="ECO:0000313" key="3">
    <source>
        <dbReference type="Proteomes" id="UP000003875"/>
    </source>
</evidence>
<dbReference type="Proteomes" id="UP000003875">
    <property type="component" value="Unassembled WGS sequence"/>
</dbReference>
<sequence length="48" mass="5677">MHKSSPSDSPKAYIMLFRICLWRGFCHIILSTTFVFIYQRILCGIERP</sequence>
<reference evidence="2 3" key="2">
    <citation type="submission" date="2009-02" db="EMBL/GenBank/DDBJ databases">
        <authorList>
            <person name="Fulton L."/>
            <person name="Clifton S."/>
            <person name="Fulton B."/>
            <person name="Xu J."/>
            <person name="Minx P."/>
            <person name="Pepin K.H."/>
            <person name="Johnson M."/>
            <person name="Bhonagiri V."/>
            <person name="Nash W.E."/>
            <person name="Mardis E.R."/>
            <person name="Wilson R.K."/>
        </authorList>
    </citation>
    <scope>NUCLEOTIDE SEQUENCE [LARGE SCALE GENOMIC DNA]</scope>
    <source>
        <strain evidence="2 3">DSM 20438</strain>
    </source>
</reference>
<protein>
    <submittedName>
        <fullName evidence="2">Uncharacterized protein</fullName>
    </submittedName>
</protein>
<proteinExistence type="predicted"/>
<dbReference type="AlphaFoldDB" id="C0BPW5"/>
<feature type="transmembrane region" description="Helical" evidence="1">
    <location>
        <begin position="12"/>
        <end position="38"/>
    </location>
</feature>
<keyword evidence="1" id="KW-1133">Transmembrane helix</keyword>
<dbReference type="EMBL" id="ABXX02000001">
    <property type="protein sequence ID" value="EEG71528.1"/>
    <property type="molecule type" value="Genomic_DNA"/>
</dbReference>